<dbReference type="KEGG" id="psuu:Psuf_059630"/>
<dbReference type="InterPro" id="IPR045851">
    <property type="entry name" value="AMP-bd_C_sf"/>
</dbReference>
<evidence type="ECO:0000256" key="2">
    <source>
        <dbReference type="ARBA" id="ARBA00022553"/>
    </source>
</evidence>
<dbReference type="EMBL" id="AP022871">
    <property type="protein sequence ID" value="BCB88650.1"/>
    <property type="molecule type" value="Genomic_DNA"/>
</dbReference>
<dbReference type="PANTHER" id="PTHR44845:SF4">
    <property type="entry name" value="NONRIBOSOMAL PEPTIDE SYNTHASE INPA"/>
    <property type="match status" value="1"/>
</dbReference>
<dbReference type="InterPro" id="IPR042099">
    <property type="entry name" value="ANL_N_sf"/>
</dbReference>
<evidence type="ECO:0000256" key="1">
    <source>
        <dbReference type="ARBA" id="ARBA00022450"/>
    </source>
</evidence>
<dbReference type="SUPFAM" id="SSF56801">
    <property type="entry name" value="Acetyl-CoA synthetase-like"/>
    <property type="match status" value="1"/>
</dbReference>
<dbReference type="AlphaFoldDB" id="A0A6F8YR74"/>
<dbReference type="Gene3D" id="3.30.300.30">
    <property type="match status" value="1"/>
</dbReference>
<keyword evidence="5" id="KW-1185">Reference proteome</keyword>
<accession>A0A6F8YR74</accession>
<dbReference type="Proteomes" id="UP000503011">
    <property type="component" value="Chromosome"/>
</dbReference>
<proteinExistence type="predicted"/>
<dbReference type="PANTHER" id="PTHR44845">
    <property type="entry name" value="CARRIER DOMAIN-CONTAINING PROTEIN"/>
    <property type="match status" value="1"/>
</dbReference>
<dbReference type="InterPro" id="IPR000873">
    <property type="entry name" value="AMP-dep_synth/lig_dom"/>
</dbReference>
<dbReference type="Pfam" id="PF00501">
    <property type="entry name" value="AMP-binding"/>
    <property type="match status" value="1"/>
</dbReference>
<feature type="domain" description="AMP-dependent synthetase/ligase" evidence="3">
    <location>
        <begin position="17"/>
        <end position="311"/>
    </location>
</feature>
<keyword evidence="1" id="KW-0596">Phosphopantetheine</keyword>
<reference evidence="4 5" key="1">
    <citation type="submission" date="2020-03" db="EMBL/GenBank/DDBJ databases">
        <title>Whole genome shotgun sequence of Phytohabitans suffuscus NBRC 105367.</title>
        <authorList>
            <person name="Komaki H."/>
            <person name="Tamura T."/>
        </authorList>
    </citation>
    <scope>NUCLEOTIDE SEQUENCE [LARGE SCALE GENOMIC DNA]</scope>
    <source>
        <strain evidence="4 5">NBRC 105367</strain>
    </source>
</reference>
<reference evidence="4 5" key="2">
    <citation type="submission" date="2020-03" db="EMBL/GenBank/DDBJ databases">
        <authorList>
            <person name="Ichikawa N."/>
            <person name="Kimura A."/>
            <person name="Kitahashi Y."/>
            <person name="Uohara A."/>
        </authorList>
    </citation>
    <scope>NUCLEOTIDE SEQUENCE [LARGE SCALE GENOMIC DNA]</scope>
    <source>
        <strain evidence="4 5">NBRC 105367</strain>
    </source>
</reference>
<keyword evidence="2" id="KW-0597">Phosphoprotein</keyword>
<dbReference type="RefSeq" id="WP_173160188.1">
    <property type="nucleotide sequence ID" value="NZ_AP022871.1"/>
</dbReference>
<protein>
    <recommendedName>
        <fullName evidence="3">AMP-dependent synthetase/ligase domain-containing protein</fullName>
    </recommendedName>
</protein>
<evidence type="ECO:0000313" key="5">
    <source>
        <dbReference type="Proteomes" id="UP000503011"/>
    </source>
</evidence>
<dbReference type="Gene3D" id="3.40.50.12780">
    <property type="entry name" value="N-terminal domain of ligase-like"/>
    <property type="match status" value="1"/>
</dbReference>
<evidence type="ECO:0000259" key="3">
    <source>
        <dbReference type="Pfam" id="PF00501"/>
    </source>
</evidence>
<sequence>MTGSPCPLLGRFQAVRDSCPGAPALAGPQGVITYYELAVRANEWRDRLLALSLPPRTAVAVLSNGSAALVPAFLGVRAAGAVPLLVDTLIPPDRRADMISVSRSAAVVDAAAGSVTRLDGADPVSLPPQAGYLAFSSGSQGPPKGIIGNAAGAAAFLDWEREMLGLGSTIRGALLTSPSFDVVLRDMLLPLLCGGVLCVPEAAVRTDPPSVVGWLARNAVNVVHLVPSLSTRWVAGAGTTRLDALRWSLFAGEPLYSRHVRQWKSVAPDTRVVNLYGPSETTLAKYWHIVEEPVPAGLQPVGRGLPGTRLRADPIGEAGPGEGEAVDGSFRITLETPDGSLGYLLASASDADRRALVRRDGTTTFVTQDRGRLHPGGLLIVEGRLDGLVKRNGVLVDLAHITAEALADAGVTQAYCFQVDPDAAGRILLAVEGSAAFSLPALTRRLRRALGPAMPNEIVHVDRMPVLPNGKIDRRSLRLMLERLGVAKK</sequence>
<name>A0A6F8YR74_9ACTN</name>
<organism evidence="4 5">
    <name type="scientific">Phytohabitans suffuscus</name>
    <dbReference type="NCBI Taxonomy" id="624315"/>
    <lineage>
        <taxon>Bacteria</taxon>
        <taxon>Bacillati</taxon>
        <taxon>Actinomycetota</taxon>
        <taxon>Actinomycetes</taxon>
        <taxon>Micromonosporales</taxon>
        <taxon>Micromonosporaceae</taxon>
    </lineage>
</organism>
<gene>
    <name evidence="4" type="ORF">Psuf_059630</name>
</gene>
<evidence type="ECO:0000313" key="4">
    <source>
        <dbReference type="EMBL" id="BCB88650.1"/>
    </source>
</evidence>